<name>X1E571_9ZZZZ</name>
<reference evidence="1" key="1">
    <citation type="journal article" date="2014" name="Front. Microbiol.">
        <title>High frequency of phylogenetically diverse reductive dehalogenase-homologous genes in deep subseafloor sedimentary metagenomes.</title>
        <authorList>
            <person name="Kawai M."/>
            <person name="Futagami T."/>
            <person name="Toyoda A."/>
            <person name="Takaki Y."/>
            <person name="Nishi S."/>
            <person name="Hori S."/>
            <person name="Arai W."/>
            <person name="Tsubouchi T."/>
            <person name="Morono Y."/>
            <person name="Uchiyama I."/>
            <person name="Ito T."/>
            <person name="Fujiyama A."/>
            <person name="Inagaki F."/>
            <person name="Takami H."/>
        </authorList>
    </citation>
    <scope>NUCLEOTIDE SEQUENCE</scope>
    <source>
        <strain evidence="1">Expedition CK06-06</strain>
    </source>
</reference>
<evidence type="ECO:0000313" key="1">
    <source>
        <dbReference type="EMBL" id="GAH15520.1"/>
    </source>
</evidence>
<proteinExistence type="predicted"/>
<accession>X1E571</accession>
<organism evidence="1">
    <name type="scientific">marine sediment metagenome</name>
    <dbReference type="NCBI Taxonomy" id="412755"/>
    <lineage>
        <taxon>unclassified sequences</taxon>
        <taxon>metagenomes</taxon>
        <taxon>ecological metagenomes</taxon>
    </lineage>
</organism>
<protein>
    <recommendedName>
        <fullName evidence="2">AMP-binding enzyme C-terminal domain-containing protein</fullName>
    </recommendedName>
</protein>
<gene>
    <name evidence="1" type="ORF">S01H4_58534</name>
</gene>
<feature type="non-terminal residue" evidence="1">
    <location>
        <position position="1"/>
    </location>
</feature>
<evidence type="ECO:0008006" key="2">
    <source>
        <dbReference type="Google" id="ProtNLM"/>
    </source>
</evidence>
<dbReference type="EMBL" id="BART01034200">
    <property type="protein sequence ID" value="GAH15520.1"/>
    <property type="molecule type" value="Genomic_DNA"/>
</dbReference>
<dbReference type="AlphaFoldDB" id="X1E571"/>
<comment type="caution">
    <text evidence="1">The sequence shown here is derived from an EMBL/GenBank/DDBJ whole genome shotgun (WGS) entry which is preliminary data.</text>
</comment>
<sequence>IIGRTDDLYWAQRKDRDELQCIFPDYIRRAIITSSDKIEDYQAIQKDYTTILIRVFSKAENDDKGQIINSISKNVKNVFASYKCTEPDIKVIFEKPVRNPTSNKLIRIIRDFEI</sequence>